<feature type="signal peptide" evidence="9">
    <location>
        <begin position="1"/>
        <end position="20"/>
    </location>
</feature>
<dbReference type="InterPro" id="IPR000169">
    <property type="entry name" value="Pept_cys_AS"/>
</dbReference>
<evidence type="ECO:0000313" key="12">
    <source>
        <dbReference type="EMBL" id="KAG0458192.1"/>
    </source>
</evidence>
<keyword evidence="7" id="KW-1015">Disulfide bond</keyword>
<evidence type="ECO:0000256" key="5">
    <source>
        <dbReference type="ARBA" id="ARBA00022807"/>
    </source>
</evidence>
<evidence type="ECO:0000256" key="3">
    <source>
        <dbReference type="ARBA" id="ARBA00022729"/>
    </source>
</evidence>
<dbReference type="InterPro" id="IPR038765">
    <property type="entry name" value="Papain-like_cys_pep_sf"/>
</dbReference>
<dbReference type="FunFam" id="3.90.70.10:FF:000057">
    <property type="entry name" value="Cysteine protease RD19A"/>
    <property type="match status" value="1"/>
</dbReference>
<evidence type="ECO:0000256" key="7">
    <source>
        <dbReference type="ARBA" id="ARBA00023157"/>
    </source>
</evidence>
<dbReference type="SUPFAM" id="SSF54001">
    <property type="entry name" value="Cysteine proteinases"/>
    <property type="match status" value="1"/>
</dbReference>
<proteinExistence type="inferred from homology"/>
<keyword evidence="4" id="KW-0378">Hydrolase</keyword>
<feature type="chain" id="PRO_5032281766" evidence="9">
    <location>
        <begin position="21"/>
        <end position="482"/>
    </location>
</feature>
<dbReference type="GO" id="GO:0000323">
    <property type="term" value="C:lytic vacuole"/>
    <property type="evidence" value="ECO:0007669"/>
    <property type="project" value="UniProtKB-ARBA"/>
</dbReference>
<dbReference type="InterPro" id="IPR025661">
    <property type="entry name" value="Pept_asp_AS"/>
</dbReference>
<dbReference type="InterPro" id="IPR039417">
    <property type="entry name" value="Peptidase_C1A_papain-like"/>
</dbReference>
<dbReference type="InterPro" id="IPR013128">
    <property type="entry name" value="Peptidase_C1A"/>
</dbReference>
<evidence type="ECO:0000259" key="10">
    <source>
        <dbReference type="SMART" id="SM00645"/>
    </source>
</evidence>
<evidence type="ECO:0000256" key="8">
    <source>
        <dbReference type="ARBA" id="ARBA00023180"/>
    </source>
</evidence>
<keyword evidence="2" id="KW-0645">Protease</keyword>
<dbReference type="Pfam" id="PF00112">
    <property type="entry name" value="Peptidase_C1"/>
    <property type="match status" value="1"/>
</dbReference>
<dbReference type="InterPro" id="IPR000668">
    <property type="entry name" value="Peptidase_C1A_C"/>
</dbReference>
<evidence type="ECO:0000256" key="1">
    <source>
        <dbReference type="ARBA" id="ARBA00008455"/>
    </source>
</evidence>
<feature type="domain" description="Cathepsin propeptide inhibitor" evidence="11">
    <location>
        <begin position="52"/>
        <end position="108"/>
    </location>
</feature>
<organism evidence="12 13">
    <name type="scientific">Vanilla planifolia</name>
    <name type="common">Vanilla</name>
    <dbReference type="NCBI Taxonomy" id="51239"/>
    <lineage>
        <taxon>Eukaryota</taxon>
        <taxon>Viridiplantae</taxon>
        <taxon>Streptophyta</taxon>
        <taxon>Embryophyta</taxon>
        <taxon>Tracheophyta</taxon>
        <taxon>Spermatophyta</taxon>
        <taxon>Magnoliopsida</taxon>
        <taxon>Liliopsida</taxon>
        <taxon>Asparagales</taxon>
        <taxon>Orchidaceae</taxon>
        <taxon>Vanilloideae</taxon>
        <taxon>Vanilleae</taxon>
        <taxon>Vanilla</taxon>
    </lineage>
</organism>
<keyword evidence="13" id="KW-1185">Reference proteome</keyword>
<dbReference type="Proteomes" id="UP000636800">
    <property type="component" value="Chromosome 12"/>
</dbReference>
<reference evidence="12 13" key="1">
    <citation type="journal article" date="2020" name="Nat. Food">
        <title>A phased Vanilla planifolia genome enables genetic improvement of flavour and production.</title>
        <authorList>
            <person name="Hasing T."/>
            <person name="Tang H."/>
            <person name="Brym M."/>
            <person name="Khazi F."/>
            <person name="Huang T."/>
            <person name="Chambers A.H."/>
        </authorList>
    </citation>
    <scope>NUCLEOTIDE SEQUENCE [LARGE SCALE GENOMIC DNA]</scope>
    <source>
        <tissue evidence="12">Leaf</tissue>
    </source>
</reference>
<evidence type="ECO:0000256" key="9">
    <source>
        <dbReference type="SAM" id="SignalP"/>
    </source>
</evidence>
<dbReference type="PANTHER" id="PTHR12411">
    <property type="entry name" value="CYSTEINE PROTEASE FAMILY C1-RELATED"/>
    <property type="match status" value="1"/>
</dbReference>
<dbReference type="OrthoDB" id="2160613at2759"/>
<comment type="similarity">
    <text evidence="1">Belongs to the peptidase C1 family.</text>
</comment>
<protein>
    <submittedName>
        <fullName evidence="12">Uncharacterized protein</fullName>
    </submittedName>
</protein>
<evidence type="ECO:0000256" key="4">
    <source>
        <dbReference type="ARBA" id="ARBA00022801"/>
    </source>
</evidence>
<evidence type="ECO:0000256" key="6">
    <source>
        <dbReference type="ARBA" id="ARBA00023145"/>
    </source>
</evidence>
<dbReference type="InterPro" id="IPR013201">
    <property type="entry name" value="Prot_inhib_I29"/>
</dbReference>
<feature type="domain" description="Peptidase C1A papain C-terminal" evidence="10">
    <location>
        <begin position="139"/>
        <end position="364"/>
    </location>
</feature>
<name>A0A835PVB5_VANPL</name>
<dbReference type="CDD" id="cd02248">
    <property type="entry name" value="Peptidase_C1A"/>
    <property type="match status" value="1"/>
</dbReference>
<evidence type="ECO:0000313" key="13">
    <source>
        <dbReference type="Proteomes" id="UP000636800"/>
    </source>
</evidence>
<accession>A0A835PVB5</accession>
<dbReference type="SMART" id="SM00645">
    <property type="entry name" value="Pept_C1"/>
    <property type="match status" value="1"/>
</dbReference>
<dbReference type="PROSITE" id="PS00139">
    <property type="entry name" value="THIOL_PROTEASE_CYS"/>
    <property type="match status" value="1"/>
</dbReference>
<gene>
    <name evidence="12" type="ORF">HPP92_023349</name>
</gene>
<evidence type="ECO:0000256" key="2">
    <source>
        <dbReference type="ARBA" id="ARBA00022670"/>
    </source>
</evidence>
<dbReference type="GO" id="GO:0008234">
    <property type="term" value="F:cysteine-type peptidase activity"/>
    <property type="evidence" value="ECO:0007669"/>
    <property type="project" value="UniProtKB-KW"/>
</dbReference>
<dbReference type="Pfam" id="PF08246">
    <property type="entry name" value="Inhibitor_I29"/>
    <property type="match status" value="1"/>
</dbReference>
<keyword evidence="8" id="KW-0325">Glycoprotein</keyword>
<dbReference type="AlphaFoldDB" id="A0A835PVB5"/>
<dbReference type="SMART" id="SM00848">
    <property type="entry name" value="Inhibitor_I29"/>
    <property type="match status" value="1"/>
</dbReference>
<keyword evidence="3 9" id="KW-0732">Signal</keyword>
<keyword evidence="5" id="KW-0788">Thiol protease</keyword>
<dbReference type="PRINTS" id="PR00705">
    <property type="entry name" value="PAPAIN"/>
</dbReference>
<dbReference type="PROSITE" id="PS00640">
    <property type="entry name" value="THIOL_PROTEASE_ASN"/>
    <property type="match status" value="1"/>
</dbReference>
<evidence type="ECO:0000259" key="11">
    <source>
        <dbReference type="SMART" id="SM00848"/>
    </source>
</evidence>
<keyword evidence="6" id="KW-0865">Zymogen</keyword>
<dbReference type="Gene3D" id="3.90.70.10">
    <property type="entry name" value="Cysteine proteinases"/>
    <property type="match status" value="1"/>
</dbReference>
<dbReference type="EMBL" id="JADCNL010000012">
    <property type="protein sequence ID" value="KAG0458192.1"/>
    <property type="molecule type" value="Genomic_DNA"/>
</dbReference>
<sequence>MARFVVVPILVFYLFAAAAAFGEEEPVIRQVVGEDASVDSEDELMLNAEYHFSSFLSNYGKKYSSHDEHAYRFKVFKSNLRRAKRHQKIDPSAVYGITKFSDLTPVEFRRQYLGIRQSQKLRRSLGTIHDAPLLPTNDLPPEFDWREHGAVTGVKDQGSCGSCWSFSAAAAVEGANFLATGNLVSLSEQQMVDCDHMCDESEPGACDSGCSGGLMTTALEYLLETGGLETEEDYPYTGTDRGGCKFEKDKIAASVSNFSAVSVDEDQIAANLVKHGPLAVAINAVFMQFYMGGVSCPYICSRRQDHGVTLVGYGSGYAPIRLKDKPYWLIKNSWGENWGENGYYKICKGRNVCGVEAKEMVTVSKSLQCVTATKIRACMFHVDISLLFRVLSKEKGWWTSTFFRSLGQEQPKSYSSLSAKKGVQFCRPRLSKVYVGSKMEVEEGFTKKPSNLLILKWIPQGSERFQVNSYNLPASLPIQEEV</sequence>
<dbReference type="GO" id="GO:0006508">
    <property type="term" value="P:proteolysis"/>
    <property type="evidence" value="ECO:0007669"/>
    <property type="project" value="UniProtKB-KW"/>
</dbReference>
<comment type="caution">
    <text evidence="12">The sequence shown here is derived from an EMBL/GenBank/DDBJ whole genome shotgun (WGS) entry which is preliminary data.</text>
</comment>